<dbReference type="Gene3D" id="3.30.2350.10">
    <property type="entry name" value="Pseudouridine synthase"/>
    <property type="match status" value="1"/>
</dbReference>
<dbReference type="NCBIfam" id="TIGR00431">
    <property type="entry name" value="TruB"/>
    <property type="match status" value="1"/>
</dbReference>
<dbReference type="Pfam" id="PF01509">
    <property type="entry name" value="TruB_N"/>
    <property type="match status" value="1"/>
</dbReference>
<evidence type="ECO:0000313" key="9">
    <source>
        <dbReference type="Proteomes" id="UP000198838"/>
    </source>
</evidence>
<dbReference type="Pfam" id="PF16198">
    <property type="entry name" value="TruB_C_2"/>
    <property type="match status" value="1"/>
</dbReference>
<feature type="domain" description="Pseudouridine synthase II N-terminal" evidence="6">
    <location>
        <begin position="23"/>
        <end position="170"/>
    </location>
</feature>
<dbReference type="RefSeq" id="WP_092871824.1">
    <property type="nucleotide sequence ID" value="NZ_FOJY01000007.1"/>
</dbReference>
<dbReference type="PANTHER" id="PTHR13767:SF2">
    <property type="entry name" value="PSEUDOURIDYLATE SYNTHASE TRUB1"/>
    <property type="match status" value="1"/>
</dbReference>
<dbReference type="GO" id="GO:0031119">
    <property type="term" value="P:tRNA pseudouridine synthesis"/>
    <property type="evidence" value="ECO:0007669"/>
    <property type="project" value="UniProtKB-UniRule"/>
</dbReference>
<evidence type="ECO:0000256" key="3">
    <source>
        <dbReference type="ARBA" id="ARBA00022694"/>
    </source>
</evidence>
<dbReference type="PANTHER" id="PTHR13767">
    <property type="entry name" value="TRNA-PSEUDOURIDINE SYNTHASE"/>
    <property type="match status" value="1"/>
</dbReference>
<evidence type="ECO:0000259" key="6">
    <source>
        <dbReference type="Pfam" id="PF01509"/>
    </source>
</evidence>
<comment type="catalytic activity">
    <reaction evidence="1 5">
        <text>uridine(55) in tRNA = pseudouridine(55) in tRNA</text>
        <dbReference type="Rhea" id="RHEA:42532"/>
        <dbReference type="Rhea" id="RHEA-COMP:10101"/>
        <dbReference type="Rhea" id="RHEA-COMP:10102"/>
        <dbReference type="ChEBI" id="CHEBI:65314"/>
        <dbReference type="ChEBI" id="CHEBI:65315"/>
        <dbReference type="EC" id="5.4.99.25"/>
    </reaction>
</comment>
<dbReference type="EMBL" id="FOJY01000007">
    <property type="protein sequence ID" value="SFB03669.1"/>
    <property type="molecule type" value="Genomic_DNA"/>
</dbReference>
<gene>
    <name evidence="5" type="primary">truB</name>
    <name evidence="8" type="ORF">SAMN05216249_107108</name>
</gene>
<feature type="domain" description="tRNA pseudouridylate synthase B C-terminal" evidence="7">
    <location>
        <begin position="171"/>
        <end position="225"/>
    </location>
</feature>
<keyword evidence="4 5" id="KW-0413">Isomerase</keyword>
<sequence length="297" mass="33684">MDGIINVYKEKGYTSFDVVACLRKILKIKKIGHTGTLDPDAEGVLPVCIGKATKLCEKLTDHDKTYIAGLRLGITTDTQDMTGKVLTQNQVNVTKEELESIIKSFVGDYNQIPPMYSALKVNGKKLYELARAGIEVERKSRLVKIIDINIIDIDIPFAKIEVSCTKGTYIRTLISDIGEKCNCGAVMETLKRTKVDRFDLEKSHKLSEIEEYVKNDRLNEILLPIADVFSDLKQFKMTKNSDRFLINGNRLKAENFAKYENVQSDGEEIAVYNSDGQFRAVYKYCKKSDDFKVCKMF</sequence>
<evidence type="ECO:0000256" key="2">
    <source>
        <dbReference type="ARBA" id="ARBA00005642"/>
    </source>
</evidence>
<name>A0A1I0XR93_9FIRM</name>
<dbReference type="SUPFAM" id="SSF55120">
    <property type="entry name" value="Pseudouridine synthase"/>
    <property type="match status" value="1"/>
</dbReference>
<comment type="function">
    <text evidence="5">Responsible for synthesis of pseudouridine from uracil-55 in the psi GC loop of transfer RNAs.</text>
</comment>
<dbReference type="InterPro" id="IPR002501">
    <property type="entry name" value="PsdUridine_synth_N"/>
</dbReference>
<dbReference type="Proteomes" id="UP000198838">
    <property type="component" value="Unassembled WGS sequence"/>
</dbReference>
<proteinExistence type="inferred from homology"/>
<evidence type="ECO:0000259" key="7">
    <source>
        <dbReference type="Pfam" id="PF16198"/>
    </source>
</evidence>
<protein>
    <recommendedName>
        <fullName evidence="5">tRNA pseudouridine synthase B</fullName>
        <ecNumber evidence="5">5.4.99.25</ecNumber>
    </recommendedName>
    <alternativeName>
        <fullName evidence="5">tRNA pseudouridine(55) synthase</fullName>
        <shortName evidence="5">Psi55 synthase</shortName>
    </alternativeName>
    <alternativeName>
        <fullName evidence="5">tRNA pseudouridylate synthase</fullName>
    </alternativeName>
    <alternativeName>
        <fullName evidence="5">tRNA-uridine isomerase</fullName>
    </alternativeName>
</protein>
<dbReference type="GO" id="GO:1990481">
    <property type="term" value="P:mRNA pseudouridine synthesis"/>
    <property type="evidence" value="ECO:0007669"/>
    <property type="project" value="TreeGrafter"/>
</dbReference>
<dbReference type="GO" id="GO:0003723">
    <property type="term" value="F:RNA binding"/>
    <property type="evidence" value="ECO:0007669"/>
    <property type="project" value="InterPro"/>
</dbReference>
<comment type="similarity">
    <text evidence="2 5">Belongs to the pseudouridine synthase TruB family. Type 1 subfamily.</text>
</comment>
<dbReference type="CDD" id="cd02573">
    <property type="entry name" value="PseudoU_synth_EcTruB"/>
    <property type="match status" value="1"/>
</dbReference>
<feature type="active site" description="Nucleophile" evidence="5">
    <location>
        <position position="38"/>
    </location>
</feature>
<keyword evidence="3 5" id="KW-0819">tRNA processing</keyword>
<evidence type="ECO:0000256" key="1">
    <source>
        <dbReference type="ARBA" id="ARBA00000385"/>
    </source>
</evidence>
<dbReference type="InterPro" id="IPR014780">
    <property type="entry name" value="tRNA_psdUridine_synth_TruB"/>
</dbReference>
<evidence type="ECO:0000256" key="5">
    <source>
        <dbReference type="HAMAP-Rule" id="MF_01080"/>
    </source>
</evidence>
<accession>A0A1I0XR93</accession>
<evidence type="ECO:0000313" key="8">
    <source>
        <dbReference type="EMBL" id="SFB03669.1"/>
    </source>
</evidence>
<dbReference type="HAMAP" id="MF_01080">
    <property type="entry name" value="TruB_bact"/>
    <property type="match status" value="1"/>
</dbReference>
<dbReference type="AlphaFoldDB" id="A0A1I0XR93"/>
<dbReference type="EC" id="5.4.99.25" evidence="5"/>
<keyword evidence="9" id="KW-1185">Reference proteome</keyword>
<dbReference type="OrthoDB" id="9802309at2"/>
<evidence type="ECO:0000256" key="4">
    <source>
        <dbReference type="ARBA" id="ARBA00023235"/>
    </source>
</evidence>
<dbReference type="GO" id="GO:0160148">
    <property type="term" value="F:tRNA pseudouridine(55) synthase activity"/>
    <property type="evidence" value="ECO:0007669"/>
    <property type="project" value="UniProtKB-EC"/>
</dbReference>
<dbReference type="InterPro" id="IPR032819">
    <property type="entry name" value="TruB_C"/>
</dbReference>
<dbReference type="FunFam" id="3.30.2350.10:FF:000011">
    <property type="entry name" value="tRNA pseudouridine synthase B"/>
    <property type="match status" value="1"/>
</dbReference>
<organism evidence="8 9">
    <name type="scientific">Acetitomaculum ruminis DSM 5522</name>
    <dbReference type="NCBI Taxonomy" id="1120918"/>
    <lineage>
        <taxon>Bacteria</taxon>
        <taxon>Bacillati</taxon>
        <taxon>Bacillota</taxon>
        <taxon>Clostridia</taxon>
        <taxon>Lachnospirales</taxon>
        <taxon>Lachnospiraceae</taxon>
        <taxon>Acetitomaculum</taxon>
    </lineage>
</organism>
<dbReference type="STRING" id="1120918.SAMN05216249_107108"/>
<dbReference type="InterPro" id="IPR020103">
    <property type="entry name" value="PsdUridine_synth_cat_dom_sf"/>
</dbReference>
<reference evidence="8 9" key="1">
    <citation type="submission" date="2016-10" db="EMBL/GenBank/DDBJ databases">
        <authorList>
            <person name="de Groot N.N."/>
        </authorList>
    </citation>
    <scope>NUCLEOTIDE SEQUENCE [LARGE SCALE GENOMIC DNA]</scope>
    <source>
        <strain evidence="8 9">DSM 5522</strain>
    </source>
</reference>